<keyword evidence="7" id="KW-0998">Cell outer membrane</keyword>
<dbReference type="GO" id="GO:1990281">
    <property type="term" value="C:efflux pump complex"/>
    <property type="evidence" value="ECO:0007669"/>
    <property type="project" value="TreeGrafter"/>
</dbReference>
<dbReference type="InterPro" id="IPR051906">
    <property type="entry name" value="TolC-like"/>
</dbReference>
<dbReference type="PANTHER" id="PTHR30026:SF20">
    <property type="entry name" value="OUTER MEMBRANE PROTEIN TOLC"/>
    <property type="match status" value="1"/>
</dbReference>
<keyword evidence="6" id="KW-0472">Membrane</keyword>
<comment type="subcellular location">
    <subcellularLocation>
        <location evidence="1">Cell outer membrane</location>
    </subcellularLocation>
</comment>
<evidence type="ECO:0000256" key="7">
    <source>
        <dbReference type="ARBA" id="ARBA00023237"/>
    </source>
</evidence>
<dbReference type="OrthoDB" id="9811587at2"/>
<dbReference type="InterPro" id="IPR003423">
    <property type="entry name" value="OMP_efflux"/>
</dbReference>
<comment type="similarity">
    <text evidence="2">Belongs to the outer membrane factor (OMF) (TC 1.B.17) family.</text>
</comment>
<evidence type="ECO:0000256" key="5">
    <source>
        <dbReference type="ARBA" id="ARBA00022692"/>
    </source>
</evidence>
<evidence type="ECO:0000256" key="4">
    <source>
        <dbReference type="ARBA" id="ARBA00022452"/>
    </source>
</evidence>
<protein>
    <submittedName>
        <fullName evidence="10">TolC family protein</fullName>
    </submittedName>
</protein>
<dbReference type="Pfam" id="PF02321">
    <property type="entry name" value="OEP"/>
    <property type="match status" value="2"/>
</dbReference>
<evidence type="ECO:0000313" key="10">
    <source>
        <dbReference type="EMBL" id="RFM26603.1"/>
    </source>
</evidence>
<evidence type="ECO:0000256" key="1">
    <source>
        <dbReference type="ARBA" id="ARBA00004442"/>
    </source>
</evidence>
<evidence type="ECO:0000256" key="2">
    <source>
        <dbReference type="ARBA" id="ARBA00007613"/>
    </source>
</evidence>
<evidence type="ECO:0000313" key="11">
    <source>
        <dbReference type="Proteomes" id="UP000261284"/>
    </source>
</evidence>
<evidence type="ECO:0000256" key="9">
    <source>
        <dbReference type="SAM" id="SignalP"/>
    </source>
</evidence>
<keyword evidence="9" id="KW-0732">Signal</keyword>
<dbReference type="GO" id="GO:0015562">
    <property type="term" value="F:efflux transmembrane transporter activity"/>
    <property type="evidence" value="ECO:0007669"/>
    <property type="project" value="InterPro"/>
</dbReference>
<dbReference type="PANTHER" id="PTHR30026">
    <property type="entry name" value="OUTER MEMBRANE PROTEIN TOLC"/>
    <property type="match status" value="1"/>
</dbReference>
<reference evidence="10 11" key="1">
    <citation type="submission" date="2018-08" db="EMBL/GenBank/DDBJ databases">
        <title>Chitinophagaceae sp. K23C18032701, a novel bacterium isolated from forest soil.</title>
        <authorList>
            <person name="Wang C."/>
        </authorList>
    </citation>
    <scope>NUCLEOTIDE SEQUENCE [LARGE SCALE GENOMIC DNA]</scope>
    <source>
        <strain evidence="10 11">K23C18032701</strain>
    </source>
</reference>
<organism evidence="10 11">
    <name type="scientific">Deminuibacter soli</name>
    <dbReference type="NCBI Taxonomy" id="2291815"/>
    <lineage>
        <taxon>Bacteria</taxon>
        <taxon>Pseudomonadati</taxon>
        <taxon>Bacteroidota</taxon>
        <taxon>Chitinophagia</taxon>
        <taxon>Chitinophagales</taxon>
        <taxon>Chitinophagaceae</taxon>
        <taxon>Deminuibacter</taxon>
    </lineage>
</organism>
<name>A0A3E1NF47_9BACT</name>
<dbReference type="SUPFAM" id="SSF56954">
    <property type="entry name" value="Outer membrane efflux proteins (OEP)"/>
    <property type="match status" value="1"/>
</dbReference>
<dbReference type="AlphaFoldDB" id="A0A3E1NF47"/>
<accession>A0A3E1NF47</accession>
<comment type="caution">
    <text evidence="10">The sequence shown here is derived from an EMBL/GenBank/DDBJ whole genome shotgun (WGS) entry which is preliminary data.</text>
</comment>
<dbReference type="Proteomes" id="UP000261284">
    <property type="component" value="Unassembled WGS sequence"/>
</dbReference>
<evidence type="ECO:0000256" key="6">
    <source>
        <dbReference type="ARBA" id="ARBA00023136"/>
    </source>
</evidence>
<feature type="chain" id="PRO_5017564362" evidence="9">
    <location>
        <begin position="20"/>
        <end position="476"/>
    </location>
</feature>
<dbReference type="RefSeq" id="WP_116848807.1">
    <property type="nucleotide sequence ID" value="NZ_QTJU01000008.1"/>
</dbReference>
<sequence length="476" mass="52959">MRKSLLVLLTAAMPYLVHAQDKWDLRRCVDYAIQNNISVKQADVQARMAALTAYQAKGQIIPTLDFNTQGGVNNGRSVDPTSNLFTTQQVTFQSYNVQAGVTLFNWFSVRNNVMATKTDEEAYKLDVTRARSDVSLNVAAAYLQLLMAVEQVNIASAQIELSKSQLDLTRKQVDAGSMPELNAAQLESQLASDSSNYITATATAQQDKLQLLALLNLDAGVPFEVSLPDVDKIPLENLADLEPSVLYQTALVNQPLQKVNALHIKAGEYNVKSTRGAMYPTISAFASVGSNYASTYRDLTSVVPTGKFDTVAVVPVNGANYYALTPGFAYNYHKTPYFKQIGDINLTEAIGLSISIPILRNRQLRTNYQKAKLNVENLKLTQEQANQKLQQDIYTAYSNAVTGIQKYNANKKANEYSEYAYELSKKRYDIGMSSTLDYLTALNNLSKARINMASAHYEYIFRLKVLEFYKLGTIRL</sequence>
<keyword evidence="5" id="KW-0812">Transmembrane</keyword>
<dbReference type="GO" id="GO:0015288">
    <property type="term" value="F:porin activity"/>
    <property type="evidence" value="ECO:0007669"/>
    <property type="project" value="TreeGrafter"/>
</dbReference>
<feature type="signal peptide" evidence="9">
    <location>
        <begin position="1"/>
        <end position="19"/>
    </location>
</feature>
<evidence type="ECO:0000256" key="8">
    <source>
        <dbReference type="SAM" id="Coils"/>
    </source>
</evidence>
<keyword evidence="4" id="KW-1134">Transmembrane beta strand</keyword>
<dbReference type="GO" id="GO:0009279">
    <property type="term" value="C:cell outer membrane"/>
    <property type="evidence" value="ECO:0007669"/>
    <property type="project" value="UniProtKB-SubCell"/>
</dbReference>
<feature type="coiled-coil region" evidence="8">
    <location>
        <begin position="361"/>
        <end position="388"/>
    </location>
</feature>
<keyword evidence="11" id="KW-1185">Reference proteome</keyword>
<dbReference type="Gene3D" id="1.20.1600.10">
    <property type="entry name" value="Outer membrane efflux proteins (OEP)"/>
    <property type="match status" value="1"/>
</dbReference>
<dbReference type="EMBL" id="QTJU01000008">
    <property type="protein sequence ID" value="RFM26603.1"/>
    <property type="molecule type" value="Genomic_DNA"/>
</dbReference>
<gene>
    <name evidence="10" type="ORF">DXN05_18680</name>
</gene>
<evidence type="ECO:0000256" key="3">
    <source>
        <dbReference type="ARBA" id="ARBA00022448"/>
    </source>
</evidence>
<keyword evidence="8" id="KW-0175">Coiled coil</keyword>
<keyword evidence="3" id="KW-0813">Transport</keyword>
<proteinExistence type="inferred from homology"/>